<evidence type="ECO:0000256" key="1">
    <source>
        <dbReference type="ARBA" id="ARBA00022679"/>
    </source>
</evidence>
<evidence type="ECO:0000259" key="3">
    <source>
        <dbReference type="PROSITE" id="PS51186"/>
    </source>
</evidence>
<organism evidence="4 5">
    <name type="scientific">Sulfitobacter marinus</name>
    <dbReference type="NCBI Taxonomy" id="394264"/>
    <lineage>
        <taxon>Bacteria</taxon>
        <taxon>Pseudomonadati</taxon>
        <taxon>Pseudomonadota</taxon>
        <taxon>Alphaproteobacteria</taxon>
        <taxon>Rhodobacterales</taxon>
        <taxon>Roseobacteraceae</taxon>
        <taxon>Sulfitobacter</taxon>
    </lineage>
</organism>
<dbReference type="RefSeq" id="WP_093914467.1">
    <property type="nucleotide sequence ID" value="NZ_FPAJ01000001.1"/>
</dbReference>
<dbReference type="SUPFAM" id="SSF55729">
    <property type="entry name" value="Acyl-CoA N-acyltransferases (Nat)"/>
    <property type="match status" value="1"/>
</dbReference>
<dbReference type="InterPro" id="IPR000182">
    <property type="entry name" value="GNAT_dom"/>
</dbReference>
<dbReference type="PANTHER" id="PTHR43072">
    <property type="entry name" value="N-ACETYLTRANSFERASE"/>
    <property type="match status" value="1"/>
</dbReference>
<dbReference type="Gene3D" id="3.40.630.30">
    <property type="match status" value="1"/>
</dbReference>
<evidence type="ECO:0000256" key="2">
    <source>
        <dbReference type="ARBA" id="ARBA00023315"/>
    </source>
</evidence>
<reference evidence="5" key="1">
    <citation type="submission" date="2016-10" db="EMBL/GenBank/DDBJ databases">
        <authorList>
            <person name="Varghese N."/>
            <person name="Submissions S."/>
        </authorList>
    </citation>
    <scope>NUCLEOTIDE SEQUENCE [LARGE SCALE GENOMIC DNA]</scope>
    <source>
        <strain evidence="5">DSM 23422</strain>
    </source>
</reference>
<sequence>MIRAAVAQDAAEIAAIWNAMIRDTLFTFTTEQKTKAGIVAMIADRPGAVWVAQTDRIVGFVTHAQFRTGPGYRTSVEHSIVLSDGARGQGMGRALMDQACLSAAQQGRHIMVAGISSANMGGVAFHAALGFEHVGRMPEIARKDGQWLDLILMQKMLTAP</sequence>
<dbReference type="EMBL" id="FPAJ01000001">
    <property type="protein sequence ID" value="SFS39487.1"/>
    <property type="molecule type" value="Genomic_DNA"/>
</dbReference>
<dbReference type="STRING" id="394264.SAMN04488040_0161"/>
<dbReference type="GO" id="GO:0016747">
    <property type="term" value="F:acyltransferase activity, transferring groups other than amino-acyl groups"/>
    <property type="evidence" value="ECO:0007669"/>
    <property type="project" value="InterPro"/>
</dbReference>
<name>A0A1I6PH10_9RHOB</name>
<accession>A0A1I6PH10</accession>
<dbReference type="Proteomes" id="UP000199239">
    <property type="component" value="Unassembled WGS sequence"/>
</dbReference>
<dbReference type="AlphaFoldDB" id="A0A1I6PH10"/>
<evidence type="ECO:0000313" key="5">
    <source>
        <dbReference type="Proteomes" id="UP000199239"/>
    </source>
</evidence>
<keyword evidence="5" id="KW-1185">Reference proteome</keyword>
<dbReference type="CDD" id="cd04301">
    <property type="entry name" value="NAT_SF"/>
    <property type="match status" value="1"/>
</dbReference>
<dbReference type="Pfam" id="PF13420">
    <property type="entry name" value="Acetyltransf_4"/>
    <property type="match status" value="1"/>
</dbReference>
<dbReference type="InterPro" id="IPR016181">
    <property type="entry name" value="Acyl_CoA_acyltransferase"/>
</dbReference>
<dbReference type="OrthoDB" id="5459937at2"/>
<keyword evidence="1 4" id="KW-0808">Transferase</keyword>
<evidence type="ECO:0000313" key="4">
    <source>
        <dbReference type="EMBL" id="SFS39487.1"/>
    </source>
</evidence>
<dbReference type="PANTHER" id="PTHR43072:SF23">
    <property type="entry name" value="UPF0039 PROTEIN C11D3.02C"/>
    <property type="match status" value="1"/>
</dbReference>
<gene>
    <name evidence="4" type="ORF">SAMN04488040_0161</name>
</gene>
<protein>
    <submittedName>
        <fullName evidence="4">Phosphinothricin acetyltransferase</fullName>
    </submittedName>
</protein>
<dbReference type="PROSITE" id="PS51186">
    <property type="entry name" value="GNAT"/>
    <property type="match status" value="1"/>
</dbReference>
<feature type="domain" description="N-acetyltransferase" evidence="3">
    <location>
        <begin position="1"/>
        <end position="158"/>
    </location>
</feature>
<keyword evidence="2" id="KW-0012">Acyltransferase</keyword>
<proteinExistence type="predicted"/>